<dbReference type="AlphaFoldDB" id="A0AAV1IB57"/>
<sequence>MKAMTGQMPGHSQLCAKPYHTEFLSRSLQKQPAHVQGRHVASALRNKQATVTKGEEEDRFKWDPSNARWVRVKPGKDETGKYTTDNWEKGGGATITPLSGSPYVVWPVIHSKLVKRGLKSVPAEEAYRLQQKGVTMLDIRPTYQFEAERVEGAVNIPTFRPVAGKGKWDVIKKIAMGALAMKATESDPDFREKALQQLDKRKKVVVYCGRGGTLRVGNGNERKYNKDDPERMFGIETRSLKACYELLEAGFKDVVHLEGGLSQWRHDDFPVA</sequence>
<dbReference type="SUPFAM" id="SSF52821">
    <property type="entry name" value="Rhodanese/Cell cycle control phosphatase"/>
    <property type="match status" value="1"/>
</dbReference>
<dbReference type="PROSITE" id="PS50206">
    <property type="entry name" value="RHODANESE_3"/>
    <property type="match status" value="1"/>
</dbReference>
<dbReference type="InterPro" id="IPR043186">
    <property type="entry name" value="Str14"/>
</dbReference>
<evidence type="ECO:0000259" key="1">
    <source>
        <dbReference type="PROSITE" id="PS50206"/>
    </source>
</evidence>
<dbReference type="PANTHER" id="PTHR44920:SF2">
    <property type="entry name" value="RHODANESE DOMAIN-CONTAINING PROTEIN"/>
    <property type="match status" value="1"/>
</dbReference>
<dbReference type="PANTHER" id="PTHR44920">
    <property type="entry name" value="RHODANESE-LIKE DOMAIN-CONTAINING PROTEIN 14, CHLOROPLASTIC-RELATED"/>
    <property type="match status" value="1"/>
</dbReference>
<dbReference type="CDD" id="cd00158">
    <property type="entry name" value="RHOD"/>
    <property type="match status" value="1"/>
</dbReference>
<protein>
    <recommendedName>
        <fullName evidence="1">Rhodanese domain-containing protein</fullName>
    </recommendedName>
</protein>
<proteinExistence type="predicted"/>
<dbReference type="SMART" id="SM00450">
    <property type="entry name" value="RHOD"/>
    <property type="match status" value="1"/>
</dbReference>
<accession>A0AAV1IB57</accession>
<evidence type="ECO:0000313" key="2">
    <source>
        <dbReference type="EMBL" id="CAK0784322.1"/>
    </source>
</evidence>
<reference evidence="2 3" key="1">
    <citation type="submission" date="2023-10" db="EMBL/GenBank/DDBJ databases">
        <authorList>
            <person name="Maclean D."/>
            <person name="Macfadyen A."/>
        </authorList>
    </citation>
    <scope>NUCLEOTIDE SEQUENCE [LARGE SCALE GENOMIC DNA]</scope>
</reference>
<organism evidence="2 3">
    <name type="scientific">Coccomyxa viridis</name>
    <dbReference type="NCBI Taxonomy" id="1274662"/>
    <lineage>
        <taxon>Eukaryota</taxon>
        <taxon>Viridiplantae</taxon>
        <taxon>Chlorophyta</taxon>
        <taxon>core chlorophytes</taxon>
        <taxon>Trebouxiophyceae</taxon>
        <taxon>Trebouxiophyceae incertae sedis</taxon>
        <taxon>Coccomyxaceae</taxon>
        <taxon>Coccomyxa</taxon>
    </lineage>
</organism>
<dbReference type="Gene3D" id="3.40.250.10">
    <property type="entry name" value="Rhodanese-like domain"/>
    <property type="match status" value="1"/>
</dbReference>
<feature type="domain" description="Rhodanese" evidence="1">
    <location>
        <begin position="130"/>
        <end position="272"/>
    </location>
</feature>
<gene>
    <name evidence="2" type="ORF">CVIRNUC_007526</name>
</gene>
<dbReference type="InterPro" id="IPR036873">
    <property type="entry name" value="Rhodanese-like_dom_sf"/>
</dbReference>
<dbReference type="Pfam" id="PF00581">
    <property type="entry name" value="Rhodanese"/>
    <property type="match status" value="1"/>
</dbReference>
<dbReference type="InterPro" id="IPR001763">
    <property type="entry name" value="Rhodanese-like_dom"/>
</dbReference>
<evidence type="ECO:0000313" key="3">
    <source>
        <dbReference type="Proteomes" id="UP001314263"/>
    </source>
</evidence>
<dbReference type="Proteomes" id="UP001314263">
    <property type="component" value="Unassembled WGS sequence"/>
</dbReference>
<comment type="caution">
    <text evidence="2">The sequence shown here is derived from an EMBL/GenBank/DDBJ whole genome shotgun (WGS) entry which is preliminary data.</text>
</comment>
<keyword evidence="3" id="KW-1185">Reference proteome</keyword>
<dbReference type="EMBL" id="CAUYUE010000010">
    <property type="protein sequence ID" value="CAK0784322.1"/>
    <property type="molecule type" value="Genomic_DNA"/>
</dbReference>
<name>A0AAV1IB57_9CHLO</name>
<dbReference type="GO" id="GO:0009507">
    <property type="term" value="C:chloroplast"/>
    <property type="evidence" value="ECO:0007669"/>
    <property type="project" value="TreeGrafter"/>
</dbReference>